<keyword evidence="2" id="KW-1185">Reference proteome</keyword>
<dbReference type="EMBL" id="RKRG01000005">
    <property type="protein sequence ID" value="RPF50204.1"/>
    <property type="molecule type" value="Genomic_DNA"/>
</dbReference>
<proteinExistence type="predicted"/>
<dbReference type="Proteomes" id="UP000271783">
    <property type="component" value="Unassembled WGS sequence"/>
</dbReference>
<gene>
    <name evidence="1" type="ORF">EDC42_1848</name>
</gene>
<accession>A0A3N5AYR9</accession>
<protein>
    <submittedName>
        <fullName evidence="1">Uncharacterized protein</fullName>
    </submittedName>
</protein>
<dbReference type="AlphaFoldDB" id="A0A3N5AYR9"/>
<comment type="caution">
    <text evidence="1">The sequence shown here is derived from an EMBL/GenBank/DDBJ whole genome shotgun (WGS) entry which is preliminary data.</text>
</comment>
<reference evidence="1 2" key="1">
    <citation type="submission" date="2018-11" db="EMBL/GenBank/DDBJ databases">
        <title>Genomic Encyclopedia of Type Strains, Phase IV (KMG-IV): sequencing the most valuable type-strain genomes for metagenomic binning, comparative biology and taxonomic classification.</title>
        <authorList>
            <person name="Goeker M."/>
        </authorList>
    </citation>
    <scope>NUCLEOTIDE SEQUENCE [LARGE SCALE GENOMIC DNA]</scope>
    <source>
        <strain evidence="1 2">DSM 11977</strain>
    </source>
</reference>
<dbReference type="RefSeq" id="WP_069572888.1">
    <property type="nucleotide sequence ID" value="NZ_RKRG01000005.1"/>
</dbReference>
<evidence type="ECO:0000313" key="1">
    <source>
        <dbReference type="EMBL" id="RPF50204.1"/>
    </source>
</evidence>
<evidence type="ECO:0000313" key="2">
    <source>
        <dbReference type="Proteomes" id="UP000271783"/>
    </source>
</evidence>
<sequence>MIVVTFINYGFLPFSVEKETKNNLKTSYVLNRCFVNLIKLKCEGKNINKTSLLAVSSMVHENIELTNNNKELYQMQTKTTNISNSILNYIEIYGISSEMKVKIIKVIENKGNFDNHENIILYSINYVVNLLNEEKNLIESI</sequence>
<organism evidence="1 2">
    <name type="scientific">Methanobrevibacter gottschalkii DSM 11977</name>
    <dbReference type="NCBI Taxonomy" id="1122229"/>
    <lineage>
        <taxon>Archaea</taxon>
        <taxon>Methanobacteriati</taxon>
        <taxon>Methanobacteriota</taxon>
        <taxon>Methanomada group</taxon>
        <taxon>Methanobacteria</taxon>
        <taxon>Methanobacteriales</taxon>
        <taxon>Methanobacteriaceae</taxon>
        <taxon>Methanobrevibacter</taxon>
    </lineage>
</organism>
<name>A0A3N5AYR9_9EURY</name>